<dbReference type="Gene3D" id="3.40.630.10">
    <property type="entry name" value="Zn peptidases"/>
    <property type="match status" value="1"/>
</dbReference>
<dbReference type="Proteomes" id="UP000239047">
    <property type="component" value="Unassembled WGS sequence"/>
</dbReference>
<dbReference type="InterPro" id="IPR036264">
    <property type="entry name" value="Bact_exopeptidase_dim_dom"/>
</dbReference>
<dbReference type="GO" id="GO:0046872">
    <property type="term" value="F:metal ion binding"/>
    <property type="evidence" value="ECO:0007669"/>
    <property type="project" value="UniProtKB-KW"/>
</dbReference>
<feature type="binding site" evidence="2">
    <location>
        <position position="149"/>
    </location>
    <ligand>
        <name>Mn(2+)</name>
        <dbReference type="ChEBI" id="CHEBI:29035"/>
        <label>2</label>
    </ligand>
</feature>
<dbReference type="Pfam" id="PF07687">
    <property type="entry name" value="M20_dimer"/>
    <property type="match status" value="1"/>
</dbReference>
<feature type="binding site" evidence="2">
    <location>
        <position position="348"/>
    </location>
    <ligand>
        <name>Mn(2+)</name>
        <dbReference type="ChEBI" id="CHEBI:29035"/>
        <label>2</label>
    </ligand>
</feature>
<accession>A0A2S5GHX5</accession>
<sequence length="373" mass="40864">MVEVRRFLHQNPELSFEEKETPAFIASFYRELGVEVRTGVGGNGVVARIMGGRPGKTIALRADFDALPIQDEKDVPYKSTVPNKMHACGHDGHTSTLLHLAKALNEMKEELSGTYVLIHQHAEEYAPGGAKPMIEDGCLDGVDLVFGTHLWATEPLGKIQHRVGPIMAAADRFEITIQGAGGHGAQPHKTKDAIVVGSQLVTNLQQIVSRRVNPIDSAVVTVGSFVADNAFNVIADSAKLIGTVRTFNPDVRTQIENEIERVVKGTCLAANCEYQYSYFRGYPAVVNHEAEMNHVVEQAELVPEVTVIEEMEPQMGGEDFAYYLEERKGAFFFTGAQQEGVTNPYPHHHPKFDFNEKAMLIAAKTLGAAAINA</sequence>
<organism evidence="4 5">
    <name type="scientific">Jeotgalibacillus proteolyticus</name>
    <dbReference type="NCBI Taxonomy" id="2082395"/>
    <lineage>
        <taxon>Bacteria</taxon>
        <taxon>Bacillati</taxon>
        <taxon>Bacillota</taxon>
        <taxon>Bacilli</taxon>
        <taxon>Bacillales</taxon>
        <taxon>Caryophanaceae</taxon>
        <taxon>Jeotgalibacillus</taxon>
    </lineage>
</organism>
<name>A0A2S5GHX5_9BACL</name>
<dbReference type="InterPro" id="IPR011650">
    <property type="entry name" value="Peptidase_M20_dimer"/>
</dbReference>
<dbReference type="EMBL" id="PREZ01000001">
    <property type="protein sequence ID" value="PPA72505.1"/>
    <property type="molecule type" value="Genomic_DNA"/>
</dbReference>
<dbReference type="CDD" id="cd08021">
    <property type="entry name" value="M20_Acy1_YhaA-like"/>
    <property type="match status" value="1"/>
</dbReference>
<dbReference type="PANTHER" id="PTHR11014:SF63">
    <property type="entry name" value="METALLOPEPTIDASE, PUTATIVE (AFU_ORTHOLOGUE AFUA_6G09600)-RELATED"/>
    <property type="match status" value="1"/>
</dbReference>
<evidence type="ECO:0000256" key="1">
    <source>
        <dbReference type="ARBA" id="ARBA00022801"/>
    </source>
</evidence>
<evidence type="ECO:0000313" key="5">
    <source>
        <dbReference type="Proteomes" id="UP000239047"/>
    </source>
</evidence>
<evidence type="ECO:0000259" key="3">
    <source>
        <dbReference type="Pfam" id="PF07687"/>
    </source>
</evidence>
<dbReference type="InterPro" id="IPR017439">
    <property type="entry name" value="Amidohydrolase"/>
</dbReference>
<feature type="binding site" evidence="2">
    <location>
        <position position="88"/>
    </location>
    <ligand>
        <name>Mn(2+)</name>
        <dbReference type="ChEBI" id="CHEBI:29035"/>
        <label>2</label>
    </ligand>
</feature>
<comment type="cofactor">
    <cofactor evidence="2">
        <name>Mn(2+)</name>
        <dbReference type="ChEBI" id="CHEBI:29035"/>
    </cofactor>
    <text evidence="2">The Mn(2+) ion enhances activity.</text>
</comment>
<gene>
    <name evidence="4" type="ORF">C4B60_03225</name>
</gene>
<dbReference type="PANTHER" id="PTHR11014">
    <property type="entry name" value="PEPTIDASE M20 FAMILY MEMBER"/>
    <property type="match status" value="1"/>
</dbReference>
<dbReference type="SUPFAM" id="SSF55031">
    <property type="entry name" value="Bacterial exopeptidase dimerisation domain"/>
    <property type="match status" value="1"/>
</dbReference>
<dbReference type="AlphaFoldDB" id="A0A2S5GHX5"/>
<dbReference type="OrthoDB" id="2416606at2"/>
<evidence type="ECO:0000313" key="4">
    <source>
        <dbReference type="EMBL" id="PPA72505.1"/>
    </source>
</evidence>
<dbReference type="FunFam" id="3.30.70.360:FF:000001">
    <property type="entry name" value="N-acetyldiaminopimelate deacetylase"/>
    <property type="match status" value="1"/>
</dbReference>
<dbReference type="Gene3D" id="3.30.70.360">
    <property type="match status" value="1"/>
</dbReference>
<dbReference type="SUPFAM" id="SSF53187">
    <property type="entry name" value="Zn-dependent exopeptidases"/>
    <property type="match status" value="1"/>
</dbReference>
<dbReference type="PIRSF" id="PIRSF005962">
    <property type="entry name" value="Pept_M20D_amidohydro"/>
    <property type="match status" value="1"/>
</dbReference>
<evidence type="ECO:0000256" key="2">
    <source>
        <dbReference type="PIRSR" id="PIRSR005962-1"/>
    </source>
</evidence>
<dbReference type="Pfam" id="PF01546">
    <property type="entry name" value="Peptidase_M20"/>
    <property type="match status" value="1"/>
</dbReference>
<feature type="domain" description="Peptidase M20 dimerisation" evidence="3">
    <location>
        <begin position="172"/>
        <end position="264"/>
    </location>
</feature>
<proteinExistence type="predicted"/>
<keyword evidence="2" id="KW-0479">Metal-binding</keyword>
<protein>
    <submittedName>
        <fullName evidence="4">Amidohydrolase</fullName>
    </submittedName>
</protein>
<dbReference type="GO" id="GO:0019877">
    <property type="term" value="P:diaminopimelate biosynthetic process"/>
    <property type="evidence" value="ECO:0007669"/>
    <property type="project" value="UniProtKB-ARBA"/>
</dbReference>
<feature type="binding site" evidence="2">
    <location>
        <position position="90"/>
    </location>
    <ligand>
        <name>Mn(2+)</name>
        <dbReference type="ChEBI" id="CHEBI:29035"/>
        <label>2</label>
    </ligand>
</feature>
<dbReference type="InterPro" id="IPR002933">
    <property type="entry name" value="Peptidase_M20"/>
</dbReference>
<keyword evidence="2" id="KW-0464">Manganese</keyword>
<dbReference type="GO" id="GO:0050118">
    <property type="term" value="F:N-acetyldiaminopimelate deacetylase activity"/>
    <property type="evidence" value="ECO:0007669"/>
    <property type="project" value="UniProtKB-ARBA"/>
</dbReference>
<reference evidence="4 5" key="1">
    <citation type="submission" date="2018-02" db="EMBL/GenBank/DDBJ databases">
        <title>Jeotgalibacillus proteolyticum sp. nov. a protease producing bacterium isolated from ocean sediments of Laizhou Bay.</title>
        <authorList>
            <person name="Li Y."/>
        </authorList>
    </citation>
    <scope>NUCLEOTIDE SEQUENCE [LARGE SCALE GENOMIC DNA]</scope>
    <source>
        <strain evidence="4 5">22-7</strain>
    </source>
</reference>
<dbReference type="NCBIfam" id="TIGR01891">
    <property type="entry name" value="amidohydrolases"/>
    <property type="match status" value="1"/>
</dbReference>
<keyword evidence="5" id="KW-1185">Reference proteome</keyword>
<comment type="caution">
    <text evidence="4">The sequence shown here is derived from an EMBL/GenBank/DDBJ whole genome shotgun (WGS) entry which is preliminary data.</text>
</comment>
<keyword evidence="1 4" id="KW-0378">Hydrolase</keyword>
<feature type="binding site" evidence="2">
    <location>
        <position position="124"/>
    </location>
    <ligand>
        <name>Mn(2+)</name>
        <dbReference type="ChEBI" id="CHEBI:29035"/>
        <label>2</label>
    </ligand>
</feature>